<gene>
    <name evidence="1" type="ORF">GCM10023230_21950</name>
</gene>
<reference evidence="2" key="1">
    <citation type="journal article" date="2019" name="Int. J. Syst. Evol. Microbiol.">
        <title>The Global Catalogue of Microorganisms (GCM) 10K type strain sequencing project: providing services to taxonomists for standard genome sequencing and annotation.</title>
        <authorList>
            <consortium name="The Broad Institute Genomics Platform"/>
            <consortium name="The Broad Institute Genome Sequencing Center for Infectious Disease"/>
            <person name="Wu L."/>
            <person name="Ma J."/>
        </authorList>
    </citation>
    <scope>NUCLEOTIDE SEQUENCE [LARGE SCALE GENOMIC DNA]</scope>
    <source>
        <strain evidence="2">JCM 18198</strain>
    </source>
</reference>
<accession>A0ABP9A2R8</accession>
<organism evidence="1 2">
    <name type="scientific">Flavobacterium hankyongi</name>
    <dbReference type="NCBI Taxonomy" id="1176532"/>
    <lineage>
        <taxon>Bacteria</taxon>
        <taxon>Pseudomonadati</taxon>
        <taxon>Bacteroidota</taxon>
        <taxon>Flavobacteriia</taxon>
        <taxon>Flavobacteriales</taxon>
        <taxon>Flavobacteriaceae</taxon>
        <taxon>Flavobacterium</taxon>
    </lineage>
</organism>
<dbReference type="RefSeq" id="WP_264544568.1">
    <property type="nucleotide sequence ID" value="NZ_BAABIP010000018.1"/>
</dbReference>
<dbReference type="EMBL" id="BAABIP010000018">
    <property type="protein sequence ID" value="GAA4771315.1"/>
    <property type="molecule type" value="Genomic_DNA"/>
</dbReference>
<evidence type="ECO:0000313" key="1">
    <source>
        <dbReference type="EMBL" id="GAA4771315.1"/>
    </source>
</evidence>
<keyword evidence="2" id="KW-1185">Reference proteome</keyword>
<dbReference type="Proteomes" id="UP001500141">
    <property type="component" value="Unassembled WGS sequence"/>
</dbReference>
<dbReference type="CDD" id="cd07820">
    <property type="entry name" value="SRPBCC_3"/>
    <property type="match status" value="1"/>
</dbReference>
<dbReference type="Gene3D" id="3.30.530.20">
    <property type="match status" value="1"/>
</dbReference>
<name>A0ABP9A2R8_9FLAO</name>
<sequence length="154" mass="18084">MTKLYFETVINSEKEIVFDLSRNIDLHQSSMKHTEEKVISGKASGLIELGETVTFKGKHFGFYFIHQSKITEMTFYKSFTDEMITGSFKSFVHHHRFISKYNCTLMVDEIIYKTPGGILGKIFNMLFLKKYLRHLIEKRNSIIKSKTEKTKRLN</sequence>
<comment type="caution">
    <text evidence="1">The sequence shown here is derived from an EMBL/GenBank/DDBJ whole genome shotgun (WGS) entry which is preliminary data.</text>
</comment>
<evidence type="ECO:0008006" key="3">
    <source>
        <dbReference type="Google" id="ProtNLM"/>
    </source>
</evidence>
<protein>
    <recommendedName>
        <fullName evidence="3">Cell division protein</fullName>
    </recommendedName>
</protein>
<dbReference type="SUPFAM" id="SSF55961">
    <property type="entry name" value="Bet v1-like"/>
    <property type="match status" value="1"/>
</dbReference>
<proteinExistence type="predicted"/>
<dbReference type="InterPro" id="IPR023393">
    <property type="entry name" value="START-like_dom_sf"/>
</dbReference>
<evidence type="ECO:0000313" key="2">
    <source>
        <dbReference type="Proteomes" id="UP001500141"/>
    </source>
</evidence>